<feature type="domain" description="AB hydrolase-1" evidence="1">
    <location>
        <begin position="44"/>
        <end position="322"/>
    </location>
</feature>
<dbReference type="Pfam" id="PF12697">
    <property type="entry name" value="Abhydrolase_6"/>
    <property type="match status" value="1"/>
</dbReference>
<dbReference type="InterPro" id="IPR029058">
    <property type="entry name" value="AB_hydrolase_fold"/>
</dbReference>
<dbReference type="Gene3D" id="3.40.50.1820">
    <property type="entry name" value="alpha/beta hydrolase"/>
    <property type="match status" value="1"/>
</dbReference>
<evidence type="ECO:0000313" key="2">
    <source>
        <dbReference type="EMBL" id="KIM88875.1"/>
    </source>
</evidence>
<dbReference type="HOGENOM" id="CLU_032490_0_0_1"/>
<evidence type="ECO:0000313" key="3">
    <source>
        <dbReference type="Proteomes" id="UP000054166"/>
    </source>
</evidence>
<dbReference type="EMBL" id="KN832976">
    <property type="protein sequence ID" value="KIM88875.1"/>
    <property type="molecule type" value="Genomic_DNA"/>
</dbReference>
<dbReference type="STRING" id="765440.A0A0C3FX93"/>
<protein>
    <recommendedName>
        <fullName evidence="1">AB hydrolase-1 domain-containing protein</fullName>
    </recommendedName>
</protein>
<dbReference type="SUPFAM" id="SSF53474">
    <property type="entry name" value="alpha/beta-Hydrolases"/>
    <property type="match status" value="1"/>
</dbReference>
<organism evidence="2 3">
    <name type="scientific">Piloderma croceum (strain F 1598)</name>
    <dbReference type="NCBI Taxonomy" id="765440"/>
    <lineage>
        <taxon>Eukaryota</taxon>
        <taxon>Fungi</taxon>
        <taxon>Dikarya</taxon>
        <taxon>Basidiomycota</taxon>
        <taxon>Agaricomycotina</taxon>
        <taxon>Agaricomycetes</taxon>
        <taxon>Agaricomycetidae</taxon>
        <taxon>Atheliales</taxon>
        <taxon>Atheliaceae</taxon>
        <taxon>Piloderma</taxon>
    </lineage>
</organism>
<keyword evidence="3" id="KW-1185">Reference proteome</keyword>
<accession>A0A0C3FX93</accession>
<evidence type="ECO:0000259" key="1">
    <source>
        <dbReference type="Pfam" id="PF12697"/>
    </source>
</evidence>
<proteinExistence type="predicted"/>
<name>A0A0C3FX93_PILCF</name>
<gene>
    <name evidence="2" type="ORF">PILCRDRAFT_813871</name>
</gene>
<sequence>MALPVFTVESFTFNTPPSLDGKPPLKMAAKRYTNSCQSRDGVTVLLAHSIGTHKEHWEPMLHNLFEAQSNKSPSHRIREAWAFDWQTHGDSAVLNSNALKSRPDGVSITEWARALVAFVNSKHAVLRRLVVIGHAGGASTWMYSTKFFPFRIPYLTVILVEPKLIHLDAFDNSIQGQGDFDGWFPEATTTRRGSWSSKKDASRYLGGHFPWNAWDTRVLRIHVDQGLHTDPLNGDVVPKCDKVYEDASYLDYEAISDATDQIAKVYGNVHIHIIYGELNDSVPRYLQASPVNKSQGLKVASIVRVPGAGHMLPQEAPDALARCISNLLDNSFKDSILGYRL</sequence>
<dbReference type="Proteomes" id="UP000054166">
    <property type="component" value="Unassembled WGS sequence"/>
</dbReference>
<dbReference type="OrthoDB" id="94039at2759"/>
<dbReference type="InParanoid" id="A0A0C3FX93"/>
<reference evidence="3" key="2">
    <citation type="submission" date="2015-01" db="EMBL/GenBank/DDBJ databases">
        <title>Evolutionary Origins and Diversification of the Mycorrhizal Mutualists.</title>
        <authorList>
            <consortium name="DOE Joint Genome Institute"/>
            <consortium name="Mycorrhizal Genomics Consortium"/>
            <person name="Kohler A."/>
            <person name="Kuo A."/>
            <person name="Nagy L.G."/>
            <person name="Floudas D."/>
            <person name="Copeland A."/>
            <person name="Barry K.W."/>
            <person name="Cichocki N."/>
            <person name="Veneault-Fourrey C."/>
            <person name="LaButti K."/>
            <person name="Lindquist E.A."/>
            <person name="Lipzen A."/>
            <person name="Lundell T."/>
            <person name="Morin E."/>
            <person name="Murat C."/>
            <person name="Riley R."/>
            <person name="Ohm R."/>
            <person name="Sun H."/>
            <person name="Tunlid A."/>
            <person name="Henrissat B."/>
            <person name="Grigoriev I.V."/>
            <person name="Hibbett D.S."/>
            <person name="Martin F."/>
        </authorList>
    </citation>
    <scope>NUCLEOTIDE SEQUENCE [LARGE SCALE GENOMIC DNA]</scope>
    <source>
        <strain evidence="3">F 1598</strain>
    </source>
</reference>
<dbReference type="AlphaFoldDB" id="A0A0C3FX93"/>
<reference evidence="2 3" key="1">
    <citation type="submission" date="2014-04" db="EMBL/GenBank/DDBJ databases">
        <authorList>
            <consortium name="DOE Joint Genome Institute"/>
            <person name="Kuo A."/>
            <person name="Tarkka M."/>
            <person name="Buscot F."/>
            <person name="Kohler A."/>
            <person name="Nagy L.G."/>
            <person name="Floudas D."/>
            <person name="Copeland A."/>
            <person name="Barry K.W."/>
            <person name="Cichocki N."/>
            <person name="Veneault-Fourrey C."/>
            <person name="LaButti K."/>
            <person name="Lindquist E.A."/>
            <person name="Lipzen A."/>
            <person name="Lundell T."/>
            <person name="Morin E."/>
            <person name="Murat C."/>
            <person name="Sun H."/>
            <person name="Tunlid A."/>
            <person name="Henrissat B."/>
            <person name="Grigoriev I.V."/>
            <person name="Hibbett D.S."/>
            <person name="Martin F."/>
            <person name="Nordberg H.P."/>
            <person name="Cantor M.N."/>
            <person name="Hua S.X."/>
        </authorList>
    </citation>
    <scope>NUCLEOTIDE SEQUENCE [LARGE SCALE GENOMIC DNA]</scope>
    <source>
        <strain evidence="2 3">F 1598</strain>
    </source>
</reference>
<dbReference type="InterPro" id="IPR000073">
    <property type="entry name" value="AB_hydrolase_1"/>
</dbReference>